<name>A0A8J3RSB9_9ACTN</name>
<protein>
    <submittedName>
        <fullName evidence="1">Uncharacterized protein</fullName>
    </submittedName>
</protein>
<evidence type="ECO:0000313" key="2">
    <source>
        <dbReference type="Proteomes" id="UP000616724"/>
    </source>
</evidence>
<organism evidence="1 2">
    <name type="scientific">Planobispora longispora</name>
    <dbReference type="NCBI Taxonomy" id="28887"/>
    <lineage>
        <taxon>Bacteria</taxon>
        <taxon>Bacillati</taxon>
        <taxon>Actinomycetota</taxon>
        <taxon>Actinomycetes</taxon>
        <taxon>Streptosporangiales</taxon>
        <taxon>Streptosporangiaceae</taxon>
        <taxon>Planobispora</taxon>
    </lineage>
</organism>
<keyword evidence="2" id="KW-1185">Reference proteome</keyword>
<gene>
    <name evidence="1" type="ORF">Plo01_73310</name>
</gene>
<dbReference type="AlphaFoldDB" id="A0A8J3RSB9"/>
<sequence>MPRPGASSLSYRAAIPLSNRTLVRLAELIRAHRATALPPAPPWPTTCTPPYAGPPARPAYAAGVGTPLPIDRLADEAPYHSGKHHRRGMNVQFLEMISIR</sequence>
<evidence type="ECO:0000313" key="1">
    <source>
        <dbReference type="EMBL" id="GIH80902.1"/>
    </source>
</evidence>
<accession>A0A8J3RSB9</accession>
<comment type="caution">
    <text evidence="1">The sequence shown here is derived from an EMBL/GenBank/DDBJ whole genome shotgun (WGS) entry which is preliminary data.</text>
</comment>
<reference evidence="1 2" key="1">
    <citation type="submission" date="2021-01" db="EMBL/GenBank/DDBJ databases">
        <title>Whole genome shotgun sequence of Planobispora longispora NBRC 13918.</title>
        <authorList>
            <person name="Komaki H."/>
            <person name="Tamura T."/>
        </authorList>
    </citation>
    <scope>NUCLEOTIDE SEQUENCE [LARGE SCALE GENOMIC DNA]</scope>
    <source>
        <strain evidence="1 2">NBRC 13918</strain>
    </source>
</reference>
<dbReference type="Proteomes" id="UP000616724">
    <property type="component" value="Unassembled WGS sequence"/>
</dbReference>
<proteinExistence type="predicted"/>
<dbReference type="EMBL" id="BOOH01000065">
    <property type="protein sequence ID" value="GIH80902.1"/>
    <property type="molecule type" value="Genomic_DNA"/>
</dbReference>